<gene>
    <name evidence="2" type="ORF">K432DRAFT_444199</name>
</gene>
<reference evidence="2 3" key="1">
    <citation type="journal article" date="2016" name="Nat. Commun.">
        <title>Ectomycorrhizal ecology is imprinted in the genome of the dominant symbiotic fungus Cenococcum geophilum.</title>
        <authorList>
            <consortium name="DOE Joint Genome Institute"/>
            <person name="Peter M."/>
            <person name="Kohler A."/>
            <person name="Ohm R.A."/>
            <person name="Kuo A."/>
            <person name="Krutzmann J."/>
            <person name="Morin E."/>
            <person name="Arend M."/>
            <person name="Barry K.W."/>
            <person name="Binder M."/>
            <person name="Choi C."/>
            <person name="Clum A."/>
            <person name="Copeland A."/>
            <person name="Grisel N."/>
            <person name="Haridas S."/>
            <person name="Kipfer T."/>
            <person name="LaButti K."/>
            <person name="Lindquist E."/>
            <person name="Lipzen A."/>
            <person name="Maire R."/>
            <person name="Meier B."/>
            <person name="Mihaltcheva S."/>
            <person name="Molinier V."/>
            <person name="Murat C."/>
            <person name="Poggeler S."/>
            <person name="Quandt C.A."/>
            <person name="Sperisen C."/>
            <person name="Tritt A."/>
            <person name="Tisserant E."/>
            <person name="Crous P.W."/>
            <person name="Henrissat B."/>
            <person name="Nehls U."/>
            <person name="Egli S."/>
            <person name="Spatafora J.W."/>
            <person name="Grigoriev I.V."/>
            <person name="Martin F.M."/>
        </authorList>
    </citation>
    <scope>NUCLEOTIDE SEQUENCE [LARGE SCALE GENOMIC DNA]</scope>
    <source>
        <strain evidence="2 3">CBS 459.81</strain>
    </source>
</reference>
<evidence type="ECO:0000256" key="1">
    <source>
        <dbReference type="SAM" id="MobiDB-lite"/>
    </source>
</evidence>
<sequence>MQASMEYSPSPDSSLGPDSVHRTAGFVRAKGRMFEENDSIENSVENPHEIGTQCSPTASPSGPESGYDRGYDIGNDGCFVPRYIPTKSTTDQKQNYSAEKSFKILYLNAAKTDVEGVLIFQTVAELLEVLPPEIRLKIFCEAFENYHGYDNSTWVKNGLTYFSPGLSLAPWCFLDWRWLSFAHVGYLAAEVLEALYKGNTFSHTASRIERFLNVPESYTIGLDPRRYIKHLIIYLDQDFSRNLSTALKQLHQIHTITFILEDKLCLHNYYVPAKKLLVVRDVKRELLARGVRVSVYCPPLVKVGVWKSEDGLFSIDAAVEDEEPEHTCLVGRPCVWLLWSHVQGLVMQDALDYKRRAEAKVHLANELEWKGKLLLVADNFIKQGAWLATIEKKLESKQTLGLKRMPDIADGLTKQEALLAKTNAPAQDATGSKRRMLMPGIWTPHTR</sequence>
<organism evidence="2 3">
    <name type="scientific">Lepidopterella palustris CBS 459.81</name>
    <dbReference type="NCBI Taxonomy" id="1314670"/>
    <lineage>
        <taxon>Eukaryota</taxon>
        <taxon>Fungi</taxon>
        <taxon>Dikarya</taxon>
        <taxon>Ascomycota</taxon>
        <taxon>Pezizomycotina</taxon>
        <taxon>Dothideomycetes</taxon>
        <taxon>Pleosporomycetidae</taxon>
        <taxon>Mytilinidiales</taxon>
        <taxon>Argynnaceae</taxon>
        <taxon>Lepidopterella</taxon>
    </lineage>
</organism>
<dbReference type="EMBL" id="KV745027">
    <property type="protein sequence ID" value="OCK79015.1"/>
    <property type="molecule type" value="Genomic_DNA"/>
</dbReference>
<proteinExistence type="predicted"/>
<feature type="compositionally biased region" description="Low complexity" evidence="1">
    <location>
        <begin position="8"/>
        <end position="18"/>
    </location>
</feature>
<feature type="compositionally biased region" description="Polar residues" evidence="1">
    <location>
        <begin position="52"/>
        <end position="62"/>
    </location>
</feature>
<name>A0A8E2E7W8_9PEZI</name>
<evidence type="ECO:0000313" key="2">
    <source>
        <dbReference type="EMBL" id="OCK79015.1"/>
    </source>
</evidence>
<feature type="region of interest" description="Disordered" evidence="1">
    <location>
        <begin position="1"/>
        <end position="67"/>
    </location>
</feature>
<dbReference type="Proteomes" id="UP000250266">
    <property type="component" value="Unassembled WGS sequence"/>
</dbReference>
<evidence type="ECO:0000313" key="3">
    <source>
        <dbReference type="Proteomes" id="UP000250266"/>
    </source>
</evidence>
<keyword evidence="3" id="KW-1185">Reference proteome</keyword>
<protein>
    <submittedName>
        <fullName evidence="2">Uncharacterized protein</fullName>
    </submittedName>
</protein>
<accession>A0A8E2E7W8</accession>
<dbReference type="AlphaFoldDB" id="A0A8E2E7W8"/>